<organism evidence="1 2">
    <name type="scientific">Staurois parvus</name>
    <dbReference type="NCBI Taxonomy" id="386267"/>
    <lineage>
        <taxon>Eukaryota</taxon>
        <taxon>Metazoa</taxon>
        <taxon>Chordata</taxon>
        <taxon>Craniata</taxon>
        <taxon>Vertebrata</taxon>
        <taxon>Euteleostomi</taxon>
        <taxon>Amphibia</taxon>
        <taxon>Batrachia</taxon>
        <taxon>Anura</taxon>
        <taxon>Neobatrachia</taxon>
        <taxon>Ranoidea</taxon>
        <taxon>Ranidae</taxon>
        <taxon>Staurois</taxon>
    </lineage>
</organism>
<name>A0ABN9DYL5_9NEOB</name>
<proteinExistence type="predicted"/>
<protein>
    <submittedName>
        <fullName evidence="1">Uncharacterized protein</fullName>
    </submittedName>
</protein>
<dbReference type="EMBL" id="CATNWA010014827">
    <property type="protein sequence ID" value="CAI9576392.1"/>
    <property type="molecule type" value="Genomic_DNA"/>
</dbReference>
<evidence type="ECO:0000313" key="1">
    <source>
        <dbReference type="EMBL" id="CAI9576392.1"/>
    </source>
</evidence>
<accession>A0ABN9DYL5</accession>
<comment type="caution">
    <text evidence="1">The sequence shown here is derived from an EMBL/GenBank/DDBJ whole genome shotgun (WGS) entry which is preliminary data.</text>
</comment>
<evidence type="ECO:0000313" key="2">
    <source>
        <dbReference type="Proteomes" id="UP001162483"/>
    </source>
</evidence>
<feature type="non-terminal residue" evidence="1">
    <location>
        <position position="39"/>
    </location>
</feature>
<keyword evidence="2" id="KW-1185">Reference proteome</keyword>
<reference evidence="1" key="1">
    <citation type="submission" date="2023-05" db="EMBL/GenBank/DDBJ databases">
        <authorList>
            <person name="Stuckert A."/>
        </authorList>
    </citation>
    <scope>NUCLEOTIDE SEQUENCE</scope>
</reference>
<gene>
    <name evidence="1" type="ORF">SPARVUS_LOCUS8440208</name>
</gene>
<sequence length="39" mass="4302">MIPYCPGPHEIVSPPLCPSFPMVSPPLGLRGSKREVWLI</sequence>
<dbReference type="Proteomes" id="UP001162483">
    <property type="component" value="Unassembled WGS sequence"/>
</dbReference>